<dbReference type="InterPro" id="IPR000073">
    <property type="entry name" value="AB_hydrolase_1"/>
</dbReference>
<evidence type="ECO:0000313" key="11">
    <source>
        <dbReference type="EMBL" id="VBB29743.1"/>
    </source>
</evidence>
<evidence type="ECO:0000256" key="2">
    <source>
        <dbReference type="ARBA" id="ARBA00010701"/>
    </source>
</evidence>
<sequence>MLISSFLLADAGFDVWLGNSRGNIYSSNHVNYSVKSELFWEFSWDQMAKFDLDAMFDVVLTETNERRIYYVGFSQGTLIMFAKLSQDPKFASKVRKFFALGPVVTAAHVRGLFRLFATKLFPNAKSRLLVYIEGEGGTSVMNMIHWVQMVQSGKMQAYNYGSVKQNQLHYGRDSPPIYNISSFNVPIYLYWGKNDWLATVADIQHEIVTYHGYPSEIHTVTTDDGYTLELHRIPNGKTANNSENESKPVVFLQHGFIGSSAVWVTNLPNQSAAFMFADSGFDVWMGNVRGNTYSTKHVNYTQSDLKYWKFTLDEFAKYDLDSMINYVLNITHQHFLYYVGYSEGTLIMFAKLSIDQLFAQKIRKFFALGPIGTLAHIKGLVKTAAKNFLQPLKMLVKITGKFMPNESIFQKISKSTCSLKNIVEYCENLMFQMTGPATVQMNVSRIPVYMSHLPAGTSMANVLHWAQMVNSQKIQMYDYGSKSKNIKHYNMETPPLYNLSLTNVPVYLYWSEQDWLADKRDVQDSLITKIPSKYLIQNNELQNFNHFDFIWGIHAANQIYKPIIEIIRNDEAKI</sequence>
<keyword evidence="3" id="KW-0732">Signal</keyword>
<evidence type="ECO:0000256" key="1">
    <source>
        <dbReference type="ARBA" id="ARBA00004227"/>
    </source>
</evidence>
<keyword evidence="7" id="KW-0325">Glycoprotein</keyword>
<evidence type="ECO:0008006" key="13">
    <source>
        <dbReference type="Google" id="ProtNLM"/>
    </source>
</evidence>
<dbReference type="Gene3D" id="3.40.50.1820">
    <property type="entry name" value="alpha/beta hydrolase"/>
    <property type="match status" value="3"/>
</dbReference>
<feature type="domain" description="AB hydrolase-1" evidence="9">
    <location>
        <begin position="8"/>
        <end position="127"/>
    </location>
</feature>
<evidence type="ECO:0000256" key="3">
    <source>
        <dbReference type="ARBA" id="ARBA00022729"/>
    </source>
</evidence>
<protein>
    <recommendedName>
        <fullName evidence="13">AB hydrolase-1 domain-containing protein</fullName>
    </recommendedName>
</protein>
<dbReference type="Proteomes" id="UP000276991">
    <property type="component" value="Unassembled WGS sequence"/>
</dbReference>
<feature type="domain" description="Partial AB-hydrolase lipase" evidence="10">
    <location>
        <begin position="206"/>
        <end position="267"/>
    </location>
</feature>
<dbReference type="AlphaFoldDB" id="A0A498SC75"/>
<proteinExistence type="inferred from homology"/>
<reference evidence="11 12" key="1">
    <citation type="submission" date="2018-08" db="EMBL/GenBank/DDBJ databases">
        <authorList>
            <person name="Laetsch R D."/>
            <person name="Stevens L."/>
            <person name="Kumar S."/>
            <person name="Blaxter L. M."/>
        </authorList>
    </citation>
    <scope>NUCLEOTIDE SEQUENCE [LARGE SCALE GENOMIC DNA]</scope>
</reference>
<evidence type="ECO:0000256" key="4">
    <source>
        <dbReference type="ARBA" id="ARBA00022801"/>
    </source>
</evidence>
<dbReference type="GO" id="GO:0043202">
    <property type="term" value="C:lysosomal lumen"/>
    <property type="evidence" value="ECO:0007669"/>
    <property type="project" value="UniProtKB-SubCell"/>
</dbReference>
<evidence type="ECO:0000256" key="8">
    <source>
        <dbReference type="ARBA" id="ARBA00023228"/>
    </source>
</evidence>
<dbReference type="OrthoDB" id="9974421at2759"/>
<evidence type="ECO:0000259" key="10">
    <source>
        <dbReference type="Pfam" id="PF04083"/>
    </source>
</evidence>
<evidence type="ECO:0000259" key="9">
    <source>
        <dbReference type="Pfam" id="PF00561"/>
    </source>
</evidence>
<dbReference type="STRING" id="6277.A0A498SC75"/>
<dbReference type="PANTHER" id="PTHR11005">
    <property type="entry name" value="LYSOSOMAL ACID LIPASE-RELATED"/>
    <property type="match status" value="1"/>
</dbReference>
<keyword evidence="8" id="KW-0458">Lysosome</keyword>
<gene>
    <name evidence="11" type="ORF">NAV_LOCUS4534</name>
</gene>
<dbReference type="InterPro" id="IPR029058">
    <property type="entry name" value="AB_hydrolase_fold"/>
</dbReference>
<dbReference type="EMBL" id="UPTC01000685">
    <property type="protein sequence ID" value="VBB29743.1"/>
    <property type="molecule type" value="Genomic_DNA"/>
</dbReference>
<evidence type="ECO:0000256" key="5">
    <source>
        <dbReference type="ARBA" id="ARBA00022963"/>
    </source>
</evidence>
<evidence type="ECO:0000256" key="6">
    <source>
        <dbReference type="ARBA" id="ARBA00023098"/>
    </source>
</evidence>
<keyword evidence="12" id="KW-1185">Reference proteome</keyword>
<dbReference type="FunFam" id="3.40.50.1820:FF:000021">
    <property type="entry name" value="Lipase"/>
    <property type="match status" value="1"/>
</dbReference>
<dbReference type="GO" id="GO:0016042">
    <property type="term" value="P:lipid catabolic process"/>
    <property type="evidence" value="ECO:0007669"/>
    <property type="project" value="UniProtKB-KW"/>
</dbReference>
<evidence type="ECO:0000256" key="7">
    <source>
        <dbReference type="ARBA" id="ARBA00023180"/>
    </source>
</evidence>
<dbReference type="GO" id="GO:0016787">
    <property type="term" value="F:hydrolase activity"/>
    <property type="evidence" value="ECO:0007669"/>
    <property type="project" value="UniProtKB-KW"/>
</dbReference>
<keyword evidence="6" id="KW-0443">Lipid metabolism</keyword>
<comment type="similarity">
    <text evidence="2">Belongs to the AB hydrolase superfamily. Lipase family.</text>
</comment>
<comment type="subcellular location">
    <subcellularLocation>
        <location evidence="1">Lysosome lumen</location>
    </subcellularLocation>
</comment>
<keyword evidence="5" id="KW-0442">Lipid degradation</keyword>
<organism evidence="11 12">
    <name type="scientific">Acanthocheilonema viteae</name>
    <name type="common">Filarial nematode worm</name>
    <name type="synonym">Dipetalonema viteae</name>
    <dbReference type="NCBI Taxonomy" id="6277"/>
    <lineage>
        <taxon>Eukaryota</taxon>
        <taxon>Metazoa</taxon>
        <taxon>Ecdysozoa</taxon>
        <taxon>Nematoda</taxon>
        <taxon>Chromadorea</taxon>
        <taxon>Rhabditida</taxon>
        <taxon>Spirurina</taxon>
        <taxon>Spiruromorpha</taxon>
        <taxon>Filarioidea</taxon>
        <taxon>Onchocercidae</taxon>
        <taxon>Acanthocheilonema</taxon>
    </lineage>
</organism>
<name>A0A498SC75_ACAVI</name>
<keyword evidence="4" id="KW-0378">Hydrolase</keyword>
<dbReference type="Pfam" id="PF04083">
    <property type="entry name" value="Abhydro_lipase"/>
    <property type="match status" value="1"/>
</dbReference>
<dbReference type="SUPFAM" id="SSF53474">
    <property type="entry name" value="alpha/beta-Hydrolases"/>
    <property type="match status" value="2"/>
</dbReference>
<dbReference type="Pfam" id="PF00561">
    <property type="entry name" value="Abhydrolase_1"/>
    <property type="match status" value="1"/>
</dbReference>
<dbReference type="InterPro" id="IPR006693">
    <property type="entry name" value="AB_hydrolase_lipase"/>
</dbReference>
<accession>A0A498SC75</accession>
<evidence type="ECO:0000313" key="12">
    <source>
        <dbReference type="Proteomes" id="UP000276991"/>
    </source>
</evidence>